<organism evidence="5 6">
    <name type="scientific">Halorubellus litoreus</name>
    <dbReference type="NCBI Taxonomy" id="755308"/>
    <lineage>
        <taxon>Archaea</taxon>
        <taxon>Methanobacteriati</taxon>
        <taxon>Methanobacteriota</taxon>
        <taxon>Stenosarchaea group</taxon>
        <taxon>Halobacteria</taxon>
        <taxon>Halobacteriales</taxon>
        <taxon>Halorubellaceae</taxon>
        <taxon>Halorubellus</taxon>
    </lineage>
</organism>
<name>A0ABD5VH65_9EURY</name>
<proteinExistence type="predicted"/>
<dbReference type="PANTHER" id="PTHR34236">
    <property type="entry name" value="DIMETHYL SULFOXIDE REDUCTASE TRANSCRIPTIONAL ACTIVATOR"/>
    <property type="match status" value="1"/>
</dbReference>
<evidence type="ECO:0000256" key="2">
    <source>
        <dbReference type="ARBA" id="ARBA00023163"/>
    </source>
</evidence>
<dbReference type="RefSeq" id="WP_336350035.1">
    <property type="nucleotide sequence ID" value="NZ_JAZAQL010000002.1"/>
</dbReference>
<dbReference type="Proteomes" id="UP001596395">
    <property type="component" value="Unassembled WGS sequence"/>
</dbReference>
<dbReference type="Pfam" id="PF15915">
    <property type="entry name" value="BAT"/>
    <property type="match status" value="1"/>
</dbReference>
<dbReference type="InterPro" id="IPR007050">
    <property type="entry name" value="HTH_bacterioopsin"/>
</dbReference>
<reference evidence="5 6" key="1">
    <citation type="journal article" date="2019" name="Int. J. Syst. Evol. Microbiol.">
        <title>The Global Catalogue of Microorganisms (GCM) 10K type strain sequencing project: providing services to taxonomists for standard genome sequencing and annotation.</title>
        <authorList>
            <consortium name="The Broad Institute Genomics Platform"/>
            <consortium name="The Broad Institute Genome Sequencing Center for Infectious Disease"/>
            <person name="Wu L."/>
            <person name="Ma J."/>
        </authorList>
    </citation>
    <scope>NUCLEOTIDE SEQUENCE [LARGE SCALE GENOMIC DNA]</scope>
    <source>
        <strain evidence="5 6">GX26</strain>
    </source>
</reference>
<keyword evidence="1" id="KW-0805">Transcription regulation</keyword>
<evidence type="ECO:0000256" key="1">
    <source>
        <dbReference type="ARBA" id="ARBA00023015"/>
    </source>
</evidence>
<dbReference type="PANTHER" id="PTHR34236:SF1">
    <property type="entry name" value="DIMETHYL SULFOXIDE REDUCTASE TRANSCRIPTIONAL ACTIVATOR"/>
    <property type="match status" value="1"/>
</dbReference>
<evidence type="ECO:0000313" key="5">
    <source>
        <dbReference type="EMBL" id="MFC6953058.1"/>
    </source>
</evidence>
<dbReference type="InterPro" id="IPR031803">
    <property type="entry name" value="BAT_GAF/HTH-assoc"/>
</dbReference>
<keyword evidence="2" id="KW-0804">Transcription</keyword>
<gene>
    <name evidence="5" type="ORF">ACFQGB_09295</name>
</gene>
<evidence type="ECO:0000313" key="6">
    <source>
        <dbReference type="Proteomes" id="UP001596395"/>
    </source>
</evidence>
<dbReference type="AlphaFoldDB" id="A0ABD5VH65"/>
<dbReference type="EMBL" id="JBHSXN010000002">
    <property type="protein sequence ID" value="MFC6953058.1"/>
    <property type="molecule type" value="Genomic_DNA"/>
</dbReference>
<dbReference type="Pfam" id="PF04967">
    <property type="entry name" value="HTH_10"/>
    <property type="match status" value="1"/>
</dbReference>
<sequence length="220" mass="24914">MAVIVELTIDADAFDLGRVTSVLDGVHIELERVVPTGRDIMPYFWAEAPDFEAFEHAVRRNELVESLEALSHVHDRVLYHVIWHDTVTNLTRILESSGATILQAHGNERWVFNLRFRDHVGLRDFHNSCQEEGLEFHVDRIYTLEEDPEGAFELGLTDEQHDALVSAVEHGYFEVPRGGKLSDVAADLGISQQAASERVRRGANRVLKKVLNEHGGENKR</sequence>
<comment type="caution">
    <text evidence="5">The sequence shown here is derived from an EMBL/GenBank/DDBJ whole genome shotgun (WGS) entry which is preliminary data.</text>
</comment>
<feature type="domain" description="HTH bat-type" evidence="3">
    <location>
        <begin position="156"/>
        <end position="207"/>
    </location>
</feature>
<accession>A0ABD5VH65</accession>
<evidence type="ECO:0000259" key="4">
    <source>
        <dbReference type="Pfam" id="PF15915"/>
    </source>
</evidence>
<keyword evidence="6" id="KW-1185">Reference proteome</keyword>
<evidence type="ECO:0000259" key="3">
    <source>
        <dbReference type="Pfam" id="PF04967"/>
    </source>
</evidence>
<protein>
    <submittedName>
        <fullName evidence="5">Helix-turn-helix domain-containing protein</fullName>
    </submittedName>
</protein>
<feature type="domain" description="Bacterioopsin transcriptional activator GAF and HTH associated" evidence="4">
    <location>
        <begin position="4"/>
        <end position="133"/>
    </location>
</feature>